<comment type="catalytic activity">
    <reaction evidence="9">
        <text>N(1)-(5-phospho-beta-D-ribosyl)glycinamide + (6R)-10-formyltetrahydrofolate = N(2)-formyl-N(1)-(5-phospho-beta-D-ribosyl)glycinamide + (6S)-5,6,7,8-tetrahydrofolate + H(+)</text>
        <dbReference type="Rhea" id="RHEA:15053"/>
        <dbReference type="ChEBI" id="CHEBI:15378"/>
        <dbReference type="ChEBI" id="CHEBI:57453"/>
        <dbReference type="ChEBI" id="CHEBI:143788"/>
        <dbReference type="ChEBI" id="CHEBI:147286"/>
        <dbReference type="ChEBI" id="CHEBI:195366"/>
        <dbReference type="EC" id="2.1.2.2"/>
    </reaction>
</comment>
<name>A0A420YLW6_9PEZI</name>
<keyword evidence="5" id="KW-0658">Purine biosynthesis</keyword>
<dbReference type="CDD" id="cd08645">
    <property type="entry name" value="FMT_core_GART"/>
    <property type="match status" value="1"/>
</dbReference>
<dbReference type="PANTHER" id="PTHR43369">
    <property type="entry name" value="PHOSPHORIBOSYLGLYCINAMIDE FORMYLTRANSFERASE"/>
    <property type="match status" value="1"/>
</dbReference>
<gene>
    <name evidence="11" type="ORF">DL546_008697</name>
</gene>
<evidence type="ECO:0000313" key="12">
    <source>
        <dbReference type="Proteomes" id="UP000275385"/>
    </source>
</evidence>
<dbReference type="InterPro" id="IPR004607">
    <property type="entry name" value="GART"/>
</dbReference>
<dbReference type="PANTHER" id="PTHR43369:SF2">
    <property type="entry name" value="PHOSPHORIBOSYLGLYCINAMIDE FORMYLTRANSFERASE"/>
    <property type="match status" value="1"/>
</dbReference>
<feature type="domain" description="Formyl transferase N-terminal" evidence="10">
    <location>
        <begin position="6"/>
        <end position="211"/>
    </location>
</feature>
<keyword evidence="4" id="KW-0808">Transferase</keyword>
<evidence type="ECO:0000256" key="6">
    <source>
        <dbReference type="ARBA" id="ARBA00038440"/>
    </source>
</evidence>
<evidence type="ECO:0000259" key="10">
    <source>
        <dbReference type="Pfam" id="PF00551"/>
    </source>
</evidence>
<dbReference type="NCBIfam" id="TIGR00639">
    <property type="entry name" value="PurN"/>
    <property type="match status" value="1"/>
</dbReference>
<comment type="caution">
    <text evidence="11">The sequence shown here is derived from an EMBL/GenBank/DDBJ whole genome shotgun (WGS) entry which is preliminary data.</text>
</comment>
<evidence type="ECO:0000256" key="9">
    <source>
        <dbReference type="ARBA" id="ARBA00047664"/>
    </source>
</evidence>
<evidence type="ECO:0000256" key="4">
    <source>
        <dbReference type="ARBA" id="ARBA00022679"/>
    </source>
</evidence>
<dbReference type="Gene3D" id="3.40.50.170">
    <property type="entry name" value="Formyl transferase, N-terminal domain"/>
    <property type="match status" value="1"/>
</dbReference>
<organism evidence="11 12">
    <name type="scientific">Coniochaeta pulveracea</name>
    <dbReference type="NCBI Taxonomy" id="177199"/>
    <lineage>
        <taxon>Eukaryota</taxon>
        <taxon>Fungi</taxon>
        <taxon>Dikarya</taxon>
        <taxon>Ascomycota</taxon>
        <taxon>Pezizomycotina</taxon>
        <taxon>Sordariomycetes</taxon>
        <taxon>Sordariomycetidae</taxon>
        <taxon>Coniochaetales</taxon>
        <taxon>Coniochaetaceae</taxon>
        <taxon>Coniochaeta</taxon>
    </lineage>
</organism>
<dbReference type="GO" id="GO:0006189">
    <property type="term" value="P:'de novo' IMP biosynthetic process"/>
    <property type="evidence" value="ECO:0007669"/>
    <property type="project" value="InterPro"/>
</dbReference>
<evidence type="ECO:0000256" key="5">
    <source>
        <dbReference type="ARBA" id="ARBA00022755"/>
    </source>
</evidence>
<dbReference type="SUPFAM" id="SSF53328">
    <property type="entry name" value="Formyltransferase"/>
    <property type="match status" value="1"/>
</dbReference>
<dbReference type="STRING" id="177199.A0A420YLW6"/>
<evidence type="ECO:0000256" key="2">
    <source>
        <dbReference type="ARBA" id="ARBA00012254"/>
    </source>
</evidence>
<dbReference type="InterPro" id="IPR036477">
    <property type="entry name" value="Formyl_transf_N_sf"/>
</dbReference>
<dbReference type="HAMAP" id="MF_01930">
    <property type="entry name" value="PurN"/>
    <property type="match status" value="1"/>
</dbReference>
<dbReference type="AlphaFoldDB" id="A0A420YLW6"/>
<evidence type="ECO:0000256" key="8">
    <source>
        <dbReference type="ARBA" id="ARBA00041682"/>
    </source>
</evidence>
<accession>A0A420YLW6</accession>
<keyword evidence="12" id="KW-1185">Reference proteome</keyword>
<comment type="pathway">
    <text evidence="1">Purine metabolism; IMP biosynthesis via de novo pathway; N(2)-formyl-N(1)-(5-phospho-D-ribosyl)glycinamide from N(1)-(5-phospho-D-ribosyl)glycinamide (10-formyl THF route): step 1/1.</text>
</comment>
<dbReference type="Proteomes" id="UP000275385">
    <property type="component" value="Unassembled WGS sequence"/>
</dbReference>
<dbReference type="EC" id="2.1.2.2" evidence="2"/>
<evidence type="ECO:0000313" key="11">
    <source>
        <dbReference type="EMBL" id="RKU48897.1"/>
    </source>
</evidence>
<dbReference type="GO" id="GO:0005737">
    <property type="term" value="C:cytoplasm"/>
    <property type="evidence" value="ECO:0007669"/>
    <property type="project" value="TreeGrafter"/>
</dbReference>
<proteinExistence type="inferred from homology"/>
<dbReference type="Pfam" id="PF00551">
    <property type="entry name" value="Formyl_trans_N"/>
    <property type="match status" value="1"/>
</dbReference>
<dbReference type="InterPro" id="IPR002376">
    <property type="entry name" value="Formyl_transf_N"/>
</dbReference>
<dbReference type="EMBL" id="QVQW01000003">
    <property type="protein sequence ID" value="RKU48897.1"/>
    <property type="molecule type" value="Genomic_DNA"/>
</dbReference>
<sequence>MAHECHIVVFASGNGSNFQALIDALSSKQFPSARITRLIVNRKKAYAVTRAEKAGIPWEYFNLISNGFQRAGDKDPQHIKEAREKYDAALGDLVLALEERPQLIVLAGWMHIFSRAFLDKVKGEGIEIINLHPALPGKYDGADAIERAYEDFVAGKLENNRTGIMIHHVIDEVDRGDPIMTREIPLEQGETLDQVKEKIHAHEHELLVEATAQVVKGILQGSELHLETEKQ</sequence>
<evidence type="ECO:0000256" key="3">
    <source>
        <dbReference type="ARBA" id="ARBA00022076"/>
    </source>
</evidence>
<dbReference type="OrthoDB" id="5575075at2759"/>
<dbReference type="GO" id="GO:0004644">
    <property type="term" value="F:phosphoribosylglycinamide formyltransferase activity"/>
    <property type="evidence" value="ECO:0007669"/>
    <property type="project" value="UniProtKB-EC"/>
</dbReference>
<protein>
    <recommendedName>
        <fullName evidence="3">Phosphoribosylglycinamide formyltransferase</fullName>
        <ecNumber evidence="2">2.1.2.2</ecNumber>
    </recommendedName>
    <alternativeName>
        <fullName evidence="8">5'-phosphoribosylglycinamide transformylase</fullName>
    </alternativeName>
    <alternativeName>
        <fullName evidence="7">GAR transformylase</fullName>
    </alternativeName>
</protein>
<reference evidence="11 12" key="1">
    <citation type="submission" date="2018-08" db="EMBL/GenBank/DDBJ databases">
        <title>Draft genome of the lignicolous fungus Coniochaeta pulveracea.</title>
        <authorList>
            <person name="Borstlap C.J."/>
            <person name="De Witt R.N."/>
            <person name="Botha A."/>
            <person name="Volschenk H."/>
        </authorList>
    </citation>
    <scope>NUCLEOTIDE SEQUENCE [LARGE SCALE GENOMIC DNA]</scope>
    <source>
        <strain evidence="11 12">CAB683</strain>
    </source>
</reference>
<comment type="similarity">
    <text evidence="6">Belongs to the GART family.</text>
</comment>
<dbReference type="FunFam" id="3.40.50.170:FF:000009">
    <property type="entry name" value="Phosphoribosylglycinamide formyltransferase (Eurofung)"/>
    <property type="match status" value="1"/>
</dbReference>
<evidence type="ECO:0000256" key="7">
    <source>
        <dbReference type="ARBA" id="ARBA00041324"/>
    </source>
</evidence>
<evidence type="ECO:0000256" key="1">
    <source>
        <dbReference type="ARBA" id="ARBA00005054"/>
    </source>
</evidence>